<keyword evidence="12" id="KW-1185">Reference proteome</keyword>
<keyword evidence="5 8" id="KW-0863">Zinc-finger</keyword>
<dbReference type="GO" id="GO:0008270">
    <property type="term" value="F:zinc ion binding"/>
    <property type="evidence" value="ECO:0007669"/>
    <property type="project" value="UniProtKB-KW"/>
</dbReference>
<dbReference type="SUPFAM" id="SSF57667">
    <property type="entry name" value="beta-beta-alpha zinc fingers"/>
    <property type="match status" value="1"/>
</dbReference>
<feature type="region of interest" description="Disordered" evidence="9">
    <location>
        <begin position="88"/>
        <end position="148"/>
    </location>
</feature>
<keyword evidence="3" id="KW-0479">Metal-binding</keyword>
<dbReference type="SMART" id="SM00355">
    <property type="entry name" value="ZnF_C2H2"/>
    <property type="match status" value="2"/>
</dbReference>
<feature type="region of interest" description="Disordered" evidence="9">
    <location>
        <begin position="1"/>
        <end position="25"/>
    </location>
</feature>
<dbReference type="GO" id="GO:0000978">
    <property type="term" value="F:RNA polymerase II cis-regulatory region sequence-specific DNA binding"/>
    <property type="evidence" value="ECO:0007669"/>
    <property type="project" value="TreeGrafter"/>
</dbReference>
<dbReference type="GO" id="GO:0031519">
    <property type="term" value="C:PcG protein complex"/>
    <property type="evidence" value="ECO:0007669"/>
    <property type="project" value="TreeGrafter"/>
</dbReference>
<dbReference type="Proteomes" id="UP000054217">
    <property type="component" value="Unassembled WGS sequence"/>
</dbReference>
<keyword evidence="2" id="KW-0678">Repressor</keyword>
<evidence type="ECO:0000256" key="1">
    <source>
        <dbReference type="ARBA" id="ARBA00004123"/>
    </source>
</evidence>
<dbReference type="FunCoup" id="A0A0C3J685">
    <property type="interactions" value="181"/>
</dbReference>
<feature type="region of interest" description="Disordered" evidence="9">
    <location>
        <begin position="163"/>
        <end position="228"/>
    </location>
</feature>
<feature type="compositionally biased region" description="Polar residues" evidence="9">
    <location>
        <begin position="163"/>
        <end position="177"/>
    </location>
</feature>
<dbReference type="HOGENOM" id="CLU_582616_0_0_1"/>
<feature type="domain" description="C2H2-type" evidence="10">
    <location>
        <begin position="63"/>
        <end position="92"/>
    </location>
</feature>
<evidence type="ECO:0000256" key="2">
    <source>
        <dbReference type="ARBA" id="ARBA00022491"/>
    </source>
</evidence>
<feature type="compositionally biased region" description="Polar residues" evidence="9">
    <location>
        <begin position="1"/>
        <end position="13"/>
    </location>
</feature>
<evidence type="ECO:0000256" key="5">
    <source>
        <dbReference type="ARBA" id="ARBA00022771"/>
    </source>
</evidence>
<feature type="compositionally biased region" description="Polar residues" evidence="9">
    <location>
        <begin position="330"/>
        <end position="340"/>
    </location>
</feature>
<dbReference type="GO" id="GO:0060258">
    <property type="term" value="P:negative regulation of filamentous growth"/>
    <property type="evidence" value="ECO:0007669"/>
    <property type="project" value="UniProtKB-ARBA"/>
</dbReference>
<sequence>MSPSSVSPQSPTAPGSLPHPSPQNLVSHSVAKKKHVCQTCDRGFTTSGHLARHIRVHTGERNHKCPFPGCETRCSRQDNLQQHYRIHLSPGSRRSSSSATRAAIARAVGAATGRSRSSGLLTMSDRSSHDGLTTPPPLEHAIPPPPDSPPALVPAYPIYPDTIQSGSVSSRSSTPLENSYPIIPSHSQPLSNGHVAQHSPLQTHFADSPPSFEPAHSSGYGYHAPSTGAPVQDHSYSYYDEKPSTARLQSALHQSSMDSMHDHSPPSSAHVPSHSSRLSISHLSHPQSYPVHYSTPSPDSSHSVSVSPHSQASEPSPPNYSAYRSEGNHDTTTSYSSLDGMSNGYMPGSSTHIGLPPSYHATHHPMGIPQQNLPRYDSPPPILAPIQDERVVRGDMGRLAQHIQVPSLSTSATLGASAYTMSHHHPHAHSSIGGYSYHASPLSMGQGWKSELLRGRS</sequence>
<feature type="region of interest" description="Disordered" evidence="9">
    <location>
        <begin position="252"/>
        <end position="372"/>
    </location>
</feature>
<protein>
    <recommendedName>
        <fullName evidence="10">C2H2-type domain-containing protein</fullName>
    </recommendedName>
</protein>
<dbReference type="InParanoid" id="A0A0C3J685"/>
<evidence type="ECO:0000313" key="11">
    <source>
        <dbReference type="EMBL" id="KIO04573.1"/>
    </source>
</evidence>
<dbReference type="Gene3D" id="3.30.160.60">
    <property type="entry name" value="Classic Zinc Finger"/>
    <property type="match status" value="2"/>
</dbReference>
<comment type="subcellular location">
    <subcellularLocation>
        <location evidence="1">Nucleus</location>
    </subcellularLocation>
</comment>
<evidence type="ECO:0000256" key="8">
    <source>
        <dbReference type="PROSITE-ProRule" id="PRU00042"/>
    </source>
</evidence>
<organism evidence="11 12">
    <name type="scientific">Pisolithus tinctorius Marx 270</name>
    <dbReference type="NCBI Taxonomy" id="870435"/>
    <lineage>
        <taxon>Eukaryota</taxon>
        <taxon>Fungi</taxon>
        <taxon>Dikarya</taxon>
        <taxon>Basidiomycota</taxon>
        <taxon>Agaricomycotina</taxon>
        <taxon>Agaricomycetes</taxon>
        <taxon>Agaricomycetidae</taxon>
        <taxon>Boletales</taxon>
        <taxon>Sclerodermatineae</taxon>
        <taxon>Pisolithaceae</taxon>
        <taxon>Pisolithus</taxon>
    </lineage>
</organism>
<dbReference type="GO" id="GO:0000981">
    <property type="term" value="F:DNA-binding transcription factor activity, RNA polymerase II-specific"/>
    <property type="evidence" value="ECO:0007669"/>
    <property type="project" value="TreeGrafter"/>
</dbReference>
<feature type="compositionally biased region" description="Polar residues" evidence="9">
    <location>
        <begin position="115"/>
        <end position="125"/>
    </location>
</feature>
<gene>
    <name evidence="11" type="ORF">M404DRAFT_1000446</name>
</gene>
<feature type="domain" description="C2H2-type" evidence="10">
    <location>
        <begin position="35"/>
        <end position="62"/>
    </location>
</feature>
<evidence type="ECO:0000256" key="4">
    <source>
        <dbReference type="ARBA" id="ARBA00022737"/>
    </source>
</evidence>
<dbReference type="PANTHER" id="PTHR14003">
    <property type="entry name" value="TRANSCRIPTIONAL REPRESSOR PROTEIN YY"/>
    <property type="match status" value="1"/>
</dbReference>
<dbReference type="GO" id="GO:0000122">
    <property type="term" value="P:negative regulation of transcription by RNA polymerase II"/>
    <property type="evidence" value="ECO:0007669"/>
    <property type="project" value="UniProtKB-ARBA"/>
</dbReference>
<dbReference type="Pfam" id="PF00096">
    <property type="entry name" value="zf-C2H2"/>
    <property type="match status" value="2"/>
</dbReference>
<accession>A0A0C3J685</accession>
<dbReference type="InterPro" id="IPR036236">
    <property type="entry name" value="Znf_C2H2_sf"/>
</dbReference>
<keyword evidence="4" id="KW-0677">Repeat</keyword>
<keyword evidence="7" id="KW-0539">Nucleus</keyword>
<dbReference type="GO" id="GO:0000785">
    <property type="term" value="C:chromatin"/>
    <property type="evidence" value="ECO:0007669"/>
    <property type="project" value="TreeGrafter"/>
</dbReference>
<feature type="compositionally biased region" description="Low complexity" evidence="9">
    <location>
        <begin position="294"/>
        <end position="310"/>
    </location>
</feature>
<dbReference type="FunFam" id="3.30.160.60:FF:001382">
    <property type="entry name" value="Transcriptional repressor"/>
    <property type="match status" value="1"/>
</dbReference>
<feature type="compositionally biased region" description="Pro residues" evidence="9">
    <location>
        <begin position="134"/>
        <end position="148"/>
    </location>
</feature>
<dbReference type="PROSITE" id="PS00028">
    <property type="entry name" value="ZINC_FINGER_C2H2_1"/>
    <property type="match status" value="2"/>
</dbReference>
<keyword evidence="6" id="KW-0862">Zinc</keyword>
<proteinExistence type="predicted"/>
<dbReference type="STRING" id="870435.A0A0C3J685"/>
<name>A0A0C3J685_PISTI</name>
<dbReference type="AlphaFoldDB" id="A0A0C3J685"/>
<dbReference type="OrthoDB" id="6365676at2759"/>
<evidence type="ECO:0000259" key="10">
    <source>
        <dbReference type="PROSITE" id="PS50157"/>
    </source>
</evidence>
<dbReference type="GO" id="GO:0005667">
    <property type="term" value="C:transcription regulator complex"/>
    <property type="evidence" value="ECO:0007669"/>
    <property type="project" value="TreeGrafter"/>
</dbReference>
<reference evidence="12" key="2">
    <citation type="submission" date="2015-01" db="EMBL/GenBank/DDBJ databases">
        <title>Evolutionary Origins and Diversification of the Mycorrhizal Mutualists.</title>
        <authorList>
            <consortium name="DOE Joint Genome Institute"/>
            <consortium name="Mycorrhizal Genomics Consortium"/>
            <person name="Kohler A."/>
            <person name="Kuo A."/>
            <person name="Nagy L.G."/>
            <person name="Floudas D."/>
            <person name="Copeland A."/>
            <person name="Barry K.W."/>
            <person name="Cichocki N."/>
            <person name="Veneault-Fourrey C."/>
            <person name="LaButti K."/>
            <person name="Lindquist E.A."/>
            <person name="Lipzen A."/>
            <person name="Lundell T."/>
            <person name="Morin E."/>
            <person name="Murat C."/>
            <person name="Riley R."/>
            <person name="Ohm R."/>
            <person name="Sun H."/>
            <person name="Tunlid A."/>
            <person name="Henrissat B."/>
            <person name="Grigoriev I.V."/>
            <person name="Hibbett D.S."/>
            <person name="Martin F."/>
        </authorList>
    </citation>
    <scope>NUCLEOTIDE SEQUENCE [LARGE SCALE GENOMIC DNA]</scope>
    <source>
        <strain evidence="12">Marx 270</strain>
    </source>
</reference>
<dbReference type="PROSITE" id="PS50157">
    <property type="entry name" value="ZINC_FINGER_C2H2_2"/>
    <property type="match status" value="2"/>
</dbReference>
<reference evidence="11 12" key="1">
    <citation type="submission" date="2014-04" db="EMBL/GenBank/DDBJ databases">
        <authorList>
            <consortium name="DOE Joint Genome Institute"/>
            <person name="Kuo A."/>
            <person name="Kohler A."/>
            <person name="Costa M.D."/>
            <person name="Nagy L.G."/>
            <person name="Floudas D."/>
            <person name="Copeland A."/>
            <person name="Barry K.W."/>
            <person name="Cichocki N."/>
            <person name="Veneault-Fourrey C."/>
            <person name="LaButti K."/>
            <person name="Lindquist E.A."/>
            <person name="Lipzen A."/>
            <person name="Lundell T."/>
            <person name="Morin E."/>
            <person name="Murat C."/>
            <person name="Sun H."/>
            <person name="Tunlid A."/>
            <person name="Henrissat B."/>
            <person name="Grigoriev I.V."/>
            <person name="Hibbett D.S."/>
            <person name="Martin F."/>
            <person name="Nordberg H.P."/>
            <person name="Cantor M.N."/>
            <person name="Hua S.X."/>
        </authorList>
    </citation>
    <scope>NUCLEOTIDE SEQUENCE [LARGE SCALE GENOMIC DNA]</scope>
    <source>
        <strain evidence="11 12">Marx 270</strain>
    </source>
</reference>
<feature type="compositionally biased region" description="Low complexity" evidence="9">
    <location>
        <begin position="91"/>
        <end position="114"/>
    </location>
</feature>
<evidence type="ECO:0000256" key="3">
    <source>
        <dbReference type="ARBA" id="ARBA00022723"/>
    </source>
</evidence>
<evidence type="ECO:0000256" key="7">
    <source>
        <dbReference type="ARBA" id="ARBA00023242"/>
    </source>
</evidence>
<dbReference type="PANTHER" id="PTHR14003:SF19">
    <property type="entry name" value="YY2 TRANSCRIPTION FACTOR"/>
    <property type="match status" value="1"/>
</dbReference>
<evidence type="ECO:0000256" key="9">
    <source>
        <dbReference type="SAM" id="MobiDB-lite"/>
    </source>
</evidence>
<evidence type="ECO:0000313" key="12">
    <source>
        <dbReference type="Proteomes" id="UP000054217"/>
    </source>
</evidence>
<dbReference type="EMBL" id="KN831970">
    <property type="protein sequence ID" value="KIO04573.1"/>
    <property type="molecule type" value="Genomic_DNA"/>
</dbReference>
<feature type="compositionally biased region" description="Low complexity" evidence="9">
    <location>
        <begin position="265"/>
        <end position="285"/>
    </location>
</feature>
<dbReference type="InterPro" id="IPR013087">
    <property type="entry name" value="Znf_C2H2_type"/>
</dbReference>
<evidence type="ECO:0000256" key="6">
    <source>
        <dbReference type="ARBA" id="ARBA00022833"/>
    </source>
</evidence>